<feature type="transmembrane region" description="Helical" evidence="7">
    <location>
        <begin position="208"/>
        <end position="231"/>
    </location>
</feature>
<feature type="transmembrane region" description="Helical" evidence="7">
    <location>
        <begin position="102"/>
        <end position="121"/>
    </location>
</feature>
<evidence type="ECO:0000256" key="5">
    <source>
        <dbReference type="ARBA" id="ARBA00022989"/>
    </source>
</evidence>
<keyword evidence="4 7" id="KW-0812">Transmembrane</keyword>
<dbReference type="Pfam" id="PF00528">
    <property type="entry name" value="BPD_transp_1"/>
    <property type="match status" value="1"/>
</dbReference>
<evidence type="ECO:0000256" key="3">
    <source>
        <dbReference type="ARBA" id="ARBA00022475"/>
    </source>
</evidence>
<comment type="subcellular location">
    <subcellularLocation>
        <location evidence="1 7">Cell membrane</location>
        <topology evidence="1 7">Multi-pass membrane protein</topology>
    </subcellularLocation>
</comment>
<evidence type="ECO:0000259" key="8">
    <source>
        <dbReference type="PROSITE" id="PS50928"/>
    </source>
</evidence>
<gene>
    <name evidence="9" type="ORF">QE109_11055</name>
</gene>
<evidence type="ECO:0000256" key="7">
    <source>
        <dbReference type="RuleBase" id="RU363032"/>
    </source>
</evidence>
<dbReference type="PANTHER" id="PTHR43744">
    <property type="entry name" value="ABC TRANSPORTER PERMEASE PROTEIN MG189-RELATED-RELATED"/>
    <property type="match status" value="1"/>
</dbReference>
<dbReference type="InterPro" id="IPR000515">
    <property type="entry name" value="MetI-like"/>
</dbReference>
<keyword evidence="5 7" id="KW-1133">Transmembrane helix</keyword>
<comment type="similarity">
    <text evidence="7">Belongs to the binding-protein-dependent transport system permease family.</text>
</comment>
<dbReference type="SUPFAM" id="SSF161098">
    <property type="entry name" value="MetI-like"/>
    <property type="match status" value="1"/>
</dbReference>
<dbReference type="RefSeq" id="WP_281094546.1">
    <property type="nucleotide sequence ID" value="NZ_JARYZI010000006.1"/>
</dbReference>
<accession>A0ABT6NE42</accession>
<feature type="domain" description="ABC transmembrane type-1" evidence="8">
    <location>
        <begin position="98"/>
        <end position="289"/>
    </location>
</feature>
<feature type="transmembrane region" description="Helical" evidence="7">
    <location>
        <begin position="133"/>
        <end position="154"/>
    </location>
</feature>
<feature type="transmembrane region" description="Helical" evidence="7">
    <location>
        <begin position="270"/>
        <end position="290"/>
    </location>
</feature>
<dbReference type="Gene3D" id="1.10.3720.10">
    <property type="entry name" value="MetI-like"/>
    <property type="match status" value="1"/>
</dbReference>
<reference evidence="9 10" key="1">
    <citation type="submission" date="2023-04" db="EMBL/GenBank/DDBJ databases">
        <title>Fusibacter bizertensis strain WBS, isolated from littoral bottom sediments of the Arctic seas - biochemical and genomic analysis.</title>
        <authorList>
            <person name="Brioukhanov A.L."/>
        </authorList>
    </citation>
    <scope>NUCLEOTIDE SEQUENCE [LARGE SCALE GENOMIC DNA]</scope>
    <source>
        <strain evidence="9 10">WBS</strain>
    </source>
</reference>
<evidence type="ECO:0000256" key="2">
    <source>
        <dbReference type="ARBA" id="ARBA00022448"/>
    </source>
</evidence>
<evidence type="ECO:0000256" key="4">
    <source>
        <dbReference type="ARBA" id="ARBA00022692"/>
    </source>
</evidence>
<keyword evidence="3" id="KW-1003">Cell membrane</keyword>
<keyword evidence="10" id="KW-1185">Reference proteome</keyword>
<evidence type="ECO:0000313" key="9">
    <source>
        <dbReference type="EMBL" id="MDH8678690.1"/>
    </source>
</evidence>
<dbReference type="PANTHER" id="PTHR43744:SF2">
    <property type="entry name" value="ARABINOOLIGOSACCHARIDES TRANSPORT SYSTEM PERMEASE PROTEIN ARAQ"/>
    <property type="match status" value="1"/>
</dbReference>
<sequence length="305" mass="34141">MNDLNNKDQVDDQIEKQNIQRQSIKRKVKRKKIIVYTMVYLFLALLVIVAVIPFWIVIINSTRDGMAIQTKGITLMPGTSLFENYKILVDNVDITRGFWNSLKIAVLVTVLSGYFSALTAYGFHMYNFKGKNFLFGIILVFMMVPSQLAFLGYVKWMTQLGLMDTHAALIIPSIASIGTVFFLRAYISAALSKEVIESARMDGAGELYIFHRIALPLMAPGVATMSIFTFIGSWNNYLSARVILSSKQNETLPMVISSLKALKIWYQNQGAIYLGFAISIVPIVIVFIFASKYLIENISAGAVKG</sequence>
<dbReference type="CDD" id="cd06261">
    <property type="entry name" value="TM_PBP2"/>
    <property type="match status" value="1"/>
</dbReference>
<dbReference type="EMBL" id="JARYZI010000006">
    <property type="protein sequence ID" value="MDH8678690.1"/>
    <property type="molecule type" value="Genomic_DNA"/>
</dbReference>
<name>A0ABT6NE42_9FIRM</name>
<keyword evidence="2 7" id="KW-0813">Transport</keyword>
<organism evidence="9 10">
    <name type="scientific">Fusibacter bizertensis</name>
    <dbReference type="NCBI Taxonomy" id="1488331"/>
    <lineage>
        <taxon>Bacteria</taxon>
        <taxon>Bacillati</taxon>
        <taxon>Bacillota</taxon>
        <taxon>Clostridia</taxon>
        <taxon>Eubacteriales</taxon>
        <taxon>Eubacteriales Family XII. Incertae Sedis</taxon>
        <taxon>Fusibacter</taxon>
    </lineage>
</organism>
<keyword evidence="6 7" id="KW-0472">Membrane</keyword>
<protein>
    <submittedName>
        <fullName evidence="9">Carbohydrate ABC transporter permease</fullName>
    </submittedName>
</protein>
<evidence type="ECO:0000313" key="10">
    <source>
        <dbReference type="Proteomes" id="UP001158045"/>
    </source>
</evidence>
<proteinExistence type="inferred from homology"/>
<evidence type="ECO:0000256" key="1">
    <source>
        <dbReference type="ARBA" id="ARBA00004651"/>
    </source>
</evidence>
<feature type="transmembrane region" description="Helical" evidence="7">
    <location>
        <begin position="33"/>
        <end position="56"/>
    </location>
</feature>
<evidence type="ECO:0000256" key="6">
    <source>
        <dbReference type="ARBA" id="ARBA00023136"/>
    </source>
</evidence>
<comment type="caution">
    <text evidence="9">The sequence shown here is derived from an EMBL/GenBank/DDBJ whole genome shotgun (WGS) entry which is preliminary data.</text>
</comment>
<dbReference type="InterPro" id="IPR035906">
    <property type="entry name" value="MetI-like_sf"/>
</dbReference>
<dbReference type="Proteomes" id="UP001158045">
    <property type="component" value="Unassembled WGS sequence"/>
</dbReference>
<dbReference type="PROSITE" id="PS50928">
    <property type="entry name" value="ABC_TM1"/>
    <property type="match status" value="1"/>
</dbReference>
<feature type="transmembrane region" description="Helical" evidence="7">
    <location>
        <begin position="166"/>
        <end position="187"/>
    </location>
</feature>